<dbReference type="OrthoDB" id="9766715at2"/>
<organism evidence="6 7">
    <name type="scientific">Pseudoclavibacter chungangensis</name>
    <dbReference type="NCBI Taxonomy" id="587635"/>
    <lineage>
        <taxon>Bacteria</taxon>
        <taxon>Bacillati</taxon>
        <taxon>Actinomycetota</taxon>
        <taxon>Actinomycetes</taxon>
        <taxon>Micrococcales</taxon>
        <taxon>Microbacteriaceae</taxon>
        <taxon>Pseudoclavibacter</taxon>
    </lineage>
</organism>
<evidence type="ECO:0000256" key="3">
    <source>
        <dbReference type="ARBA" id="ARBA00023052"/>
    </source>
</evidence>
<dbReference type="Pfam" id="PF00676">
    <property type="entry name" value="E1_dh"/>
    <property type="match status" value="1"/>
</dbReference>
<evidence type="ECO:0000256" key="1">
    <source>
        <dbReference type="ARBA" id="ARBA00001964"/>
    </source>
</evidence>
<proteinExistence type="inferred from homology"/>
<feature type="domain" description="Dehydrogenase E1 component" evidence="5">
    <location>
        <begin position="72"/>
        <end position="337"/>
    </location>
</feature>
<evidence type="ECO:0000256" key="4">
    <source>
        <dbReference type="RuleBase" id="RU365014"/>
    </source>
</evidence>
<protein>
    <recommendedName>
        <fullName evidence="4">2-oxoisovalerate dehydrogenase subunit alpha</fullName>
        <ecNumber evidence="4">1.2.4.4</ecNumber>
    </recommendedName>
    <alternativeName>
        <fullName evidence="4">Branched-chain alpha-keto acid dehydrogenase E1 component alpha chain</fullName>
    </alternativeName>
</protein>
<evidence type="ECO:0000259" key="5">
    <source>
        <dbReference type="Pfam" id="PF00676"/>
    </source>
</evidence>
<evidence type="ECO:0000313" key="6">
    <source>
        <dbReference type="EMBL" id="KAB1652609.1"/>
    </source>
</evidence>
<dbReference type="SUPFAM" id="SSF52518">
    <property type="entry name" value="Thiamin diphosphate-binding fold (THDP-binding)"/>
    <property type="match status" value="1"/>
</dbReference>
<keyword evidence="3 4" id="KW-0786">Thiamine pyrophosphate</keyword>
<reference evidence="6 7" key="1">
    <citation type="submission" date="2019-09" db="EMBL/GenBank/DDBJ databases">
        <title>Phylogeny of genus Pseudoclavibacter and closely related genus.</title>
        <authorList>
            <person name="Li Y."/>
        </authorList>
    </citation>
    <scope>NUCLEOTIDE SEQUENCE [LARGE SCALE GENOMIC DNA]</scope>
    <source>
        <strain evidence="6 7">DSM 23821</strain>
    </source>
</reference>
<evidence type="ECO:0000256" key="2">
    <source>
        <dbReference type="ARBA" id="ARBA00023002"/>
    </source>
</evidence>
<dbReference type="GO" id="GO:0003863">
    <property type="term" value="F:branched-chain 2-oxo acid dehydrogenase activity"/>
    <property type="evidence" value="ECO:0007669"/>
    <property type="project" value="UniProtKB-EC"/>
</dbReference>
<dbReference type="EC" id="1.2.4.4" evidence="4"/>
<dbReference type="GO" id="GO:0000287">
    <property type="term" value="F:magnesium ion binding"/>
    <property type="evidence" value="ECO:0007669"/>
    <property type="project" value="UniProtKB-ARBA"/>
</dbReference>
<keyword evidence="2 4" id="KW-0560">Oxidoreductase</keyword>
<comment type="similarity">
    <text evidence="4">Belongs to the BCKDHA family.</text>
</comment>
<accession>A0A7J5BPT9</accession>
<sequence>MLTRGLVSASVDWRTAPIGRDRKEGTAAVTLSDDTVQILTPDGEVRPNAAAGPFLAALDELTLDDYQRAYHDMTFVRAFDHEGTNLQRQGQLALYVPAEGQEAAQIGSAFALRPQDVAFPSYREHGVAFVRGVDLTRVLALLRGVTHGGWDPEEFRFRLYTLVIGSQTLHATGYAMGQLFDEVVGTGDPSRDEATIVYFGDGATSQGDTNEAFVFANSYRTPQVFFLQNNQWAISVPVRVQSRTPLYKRAAGFGMPSTQIDGNDVMAAYAVTRTSLDAARAGEGPSFIEAMTYRIGAHTTSDDPTKYRADEETASWRERDPILRLERYLRAQGVGDEFFERVADEAKTYALGIREACLALGTPDRSLVFENVYAEPHALVEHEHAWSDRYEASFGEDAK</sequence>
<dbReference type="GO" id="GO:0009083">
    <property type="term" value="P:branched-chain amino acid catabolic process"/>
    <property type="evidence" value="ECO:0007669"/>
    <property type="project" value="TreeGrafter"/>
</dbReference>
<dbReference type="InterPro" id="IPR029061">
    <property type="entry name" value="THDP-binding"/>
</dbReference>
<comment type="cofactor">
    <cofactor evidence="1 4">
        <name>thiamine diphosphate</name>
        <dbReference type="ChEBI" id="CHEBI:58937"/>
    </cofactor>
</comment>
<comment type="catalytic activity">
    <reaction evidence="4">
        <text>N(6)-[(R)-lipoyl]-L-lysyl-[protein] + 3-methyl-2-oxobutanoate + H(+) = N(6)-[(R)-S(8)-2-methylpropanoyldihydrolipoyl]-L-lysyl-[protein] + CO2</text>
        <dbReference type="Rhea" id="RHEA:13457"/>
        <dbReference type="Rhea" id="RHEA-COMP:10474"/>
        <dbReference type="Rhea" id="RHEA-COMP:10497"/>
        <dbReference type="ChEBI" id="CHEBI:11851"/>
        <dbReference type="ChEBI" id="CHEBI:15378"/>
        <dbReference type="ChEBI" id="CHEBI:16526"/>
        <dbReference type="ChEBI" id="CHEBI:83099"/>
        <dbReference type="ChEBI" id="CHEBI:83142"/>
        <dbReference type="EC" id="1.2.4.4"/>
    </reaction>
</comment>
<dbReference type="InterPro" id="IPR050771">
    <property type="entry name" value="Alpha-ketoacid_DH_E1_comp"/>
</dbReference>
<name>A0A7J5BPT9_9MICO</name>
<gene>
    <name evidence="6" type="ORF">F8O01_16370</name>
</gene>
<dbReference type="CDD" id="cd02000">
    <property type="entry name" value="TPP_E1_PDC_ADC_BCADC"/>
    <property type="match status" value="1"/>
</dbReference>
<dbReference type="AlphaFoldDB" id="A0A7J5BPT9"/>
<comment type="function">
    <text evidence="4">The branched-chain alpha-keto dehydrogenase complex catalyzes the overall conversion of alpha-keto acids to acyl-CoA and CO(2). It contains multiple copies of three enzymatic components: branched-chain alpha-keto acid decarboxylase (E1), lipoamide acyltransferase (E2) and lipoamide dehydrogenase (E3).</text>
</comment>
<dbReference type="InterPro" id="IPR001017">
    <property type="entry name" value="DH_E1"/>
</dbReference>
<dbReference type="Gene3D" id="3.40.50.970">
    <property type="match status" value="1"/>
</dbReference>
<dbReference type="PANTHER" id="PTHR43380">
    <property type="entry name" value="2-OXOISOVALERATE DEHYDROGENASE SUBUNIT ALPHA, MITOCHONDRIAL"/>
    <property type="match status" value="1"/>
</dbReference>
<evidence type="ECO:0000313" key="7">
    <source>
        <dbReference type="Proteomes" id="UP000467240"/>
    </source>
</evidence>
<dbReference type="EMBL" id="WBJZ01000029">
    <property type="protein sequence ID" value="KAB1652609.1"/>
    <property type="molecule type" value="Genomic_DNA"/>
</dbReference>
<comment type="caution">
    <text evidence="6">The sequence shown here is derived from an EMBL/GenBank/DDBJ whole genome shotgun (WGS) entry which is preliminary data.</text>
</comment>
<dbReference type="PANTHER" id="PTHR43380:SF1">
    <property type="entry name" value="2-OXOISOVALERATE DEHYDROGENASE SUBUNIT ALPHA, MITOCHONDRIAL"/>
    <property type="match status" value="1"/>
</dbReference>
<dbReference type="Proteomes" id="UP000467240">
    <property type="component" value="Unassembled WGS sequence"/>
</dbReference>
<keyword evidence="7" id="KW-1185">Reference proteome</keyword>